<proteinExistence type="predicted"/>
<dbReference type="AlphaFoldDB" id="A0A1F7S1B8"/>
<evidence type="ECO:0000313" key="1">
    <source>
        <dbReference type="EMBL" id="OGL47480.1"/>
    </source>
</evidence>
<dbReference type="EMBL" id="MGDF01000012">
    <property type="protein sequence ID" value="OGL47480.1"/>
    <property type="molecule type" value="Genomic_DNA"/>
</dbReference>
<comment type="caution">
    <text evidence="1">The sequence shown here is derived from an EMBL/GenBank/DDBJ whole genome shotgun (WGS) entry which is preliminary data.</text>
</comment>
<sequence length="157" mass="17276">MFERAALFNFHLGWVGWAGVPLCLKGCGIAGSFPFSSTLTFGIREAAFLLLDHQARVREVIINITAATVVSLPKKDVGPAEPKRVWLAPPKAAPISAPLPVCNRTIKIKMTHINTWIKTKTGNISYSPLLSISHFYLKKFAKKDSMSLLVRVSSVKN</sequence>
<evidence type="ECO:0000313" key="2">
    <source>
        <dbReference type="Proteomes" id="UP000178435"/>
    </source>
</evidence>
<organism evidence="1 2">
    <name type="scientific">Candidatus Schekmanbacteria bacterium RBG_16_38_11</name>
    <dbReference type="NCBI Taxonomy" id="1817880"/>
    <lineage>
        <taxon>Bacteria</taxon>
        <taxon>Candidatus Schekmaniibacteriota</taxon>
    </lineage>
</organism>
<accession>A0A1F7S1B8</accession>
<protein>
    <submittedName>
        <fullName evidence="1">Uncharacterized protein</fullName>
    </submittedName>
</protein>
<gene>
    <name evidence="1" type="ORF">A2149_03345</name>
</gene>
<dbReference type="Proteomes" id="UP000178435">
    <property type="component" value="Unassembled WGS sequence"/>
</dbReference>
<reference evidence="1 2" key="1">
    <citation type="journal article" date="2016" name="Nat. Commun.">
        <title>Thousands of microbial genomes shed light on interconnected biogeochemical processes in an aquifer system.</title>
        <authorList>
            <person name="Anantharaman K."/>
            <person name="Brown C.T."/>
            <person name="Hug L.A."/>
            <person name="Sharon I."/>
            <person name="Castelle C.J."/>
            <person name="Probst A.J."/>
            <person name="Thomas B.C."/>
            <person name="Singh A."/>
            <person name="Wilkins M.J."/>
            <person name="Karaoz U."/>
            <person name="Brodie E.L."/>
            <person name="Williams K.H."/>
            <person name="Hubbard S.S."/>
            <person name="Banfield J.F."/>
        </authorList>
    </citation>
    <scope>NUCLEOTIDE SEQUENCE [LARGE SCALE GENOMIC DNA]</scope>
</reference>
<name>A0A1F7S1B8_9BACT</name>